<feature type="transmembrane region" description="Helical" evidence="1">
    <location>
        <begin position="12"/>
        <end position="29"/>
    </location>
</feature>
<keyword evidence="1" id="KW-0812">Transmembrane</keyword>
<evidence type="ECO:0000256" key="1">
    <source>
        <dbReference type="SAM" id="Phobius"/>
    </source>
</evidence>
<evidence type="ECO:0000313" key="3">
    <source>
        <dbReference type="Proteomes" id="UP000308528"/>
    </source>
</evidence>
<keyword evidence="3" id="KW-1185">Reference proteome</keyword>
<protein>
    <submittedName>
        <fullName evidence="2">Uncharacterized protein</fullName>
    </submittedName>
</protein>
<keyword evidence="1" id="KW-0472">Membrane</keyword>
<keyword evidence="1" id="KW-1133">Transmembrane helix</keyword>
<organism evidence="2 3">
    <name type="scientific">Neolewinella litorea</name>
    <dbReference type="NCBI Taxonomy" id="2562452"/>
    <lineage>
        <taxon>Bacteria</taxon>
        <taxon>Pseudomonadati</taxon>
        <taxon>Bacteroidota</taxon>
        <taxon>Saprospiria</taxon>
        <taxon>Saprospirales</taxon>
        <taxon>Lewinellaceae</taxon>
        <taxon>Neolewinella</taxon>
    </lineage>
</organism>
<accession>A0A4S4NNM1</accession>
<feature type="transmembrane region" description="Helical" evidence="1">
    <location>
        <begin position="88"/>
        <end position="109"/>
    </location>
</feature>
<dbReference type="EMBL" id="SRSF01000002">
    <property type="protein sequence ID" value="THH40617.1"/>
    <property type="molecule type" value="Genomic_DNA"/>
</dbReference>
<name>A0A4S4NNM1_9BACT</name>
<evidence type="ECO:0000313" key="2">
    <source>
        <dbReference type="EMBL" id="THH40617.1"/>
    </source>
</evidence>
<feature type="transmembrane region" description="Helical" evidence="1">
    <location>
        <begin position="35"/>
        <end position="53"/>
    </location>
</feature>
<dbReference type="AlphaFoldDB" id="A0A4S4NNM1"/>
<sequence>MKTAKQPRGSKFWVAATCGVAALVLVLMAWHGYPWVQICLVLGLVISAGILLWFNHTRASREQRLHTVAQTILCCGLIFLPLDEVPEGLDTFLAAACVAYLIIMGYLGWRQHVVREF</sequence>
<proteinExistence type="predicted"/>
<reference evidence="2 3" key="1">
    <citation type="submission" date="2019-04" db="EMBL/GenBank/DDBJ databases">
        <title>Lewinella litorea sp. nov., isolated from a marine sand.</title>
        <authorList>
            <person name="Yoon J.-H."/>
        </authorList>
    </citation>
    <scope>NUCLEOTIDE SEQUENCE [LARGE SCALE GENOMIC DNA]</scope>
    <source>
        <strain evidence="2 3">HSMS-39</strain>
    </source>
</reference>
<dbReference type="Proteomes" id="UP000308528">
    <property type="component" value="Unassembled WGS sequence"/>
</dbReference>
<comment type="caution">
    <text evidence="2">The sequence shown here is derived from an EMBL/GenBank/DDBJ whole genome shotgun (WGS) entry which is preliminary data.</text>
</comment>
<gene>
    <name evidence="2" type="ORF">E4021_07760</name>
</gene>
<feature type="transmembrane region" description="Helical" evidence="1">
    <location>
        <begin position="65"/>
        <end position="82"/>
    </location>
</feature>
<dbReference type="RefSeq" id="WP_136458051.1">
    <property type="nucleotide sequence ID" value="NZ_SRSF01000002.1"/>
</dbReference>